<reference evidence="3" key="1">
    <citation type="submission" date="2016-11" db="UniProtKB">
        <authorList>
            <consortium name="WormBaseParasite"/>
        </authorList>
    </citation>
    <scope>IDENTIFICATION</scope>
</reference>
<feature type="compositionally biased region" description="Polar residues" evidence="1">
    <location>
        <begin position="1"/>
        <end position="11"/>
    </location>
</feature>
<keyword evidence="2" id="KW-1185">Reference proteome</keyword>
<evidence type="ECO:0000313" key="2">
    <source>
        <dbReference type="Proteomes" id="UP000095280"/>
    </source>
</evidence>
<feature type="compositionally biased region" description="Low complexity" evidence="1">
    <location>
        <begin position="168"/>
        <end position="179"/>
    </location>
</feature>
<name>A0A1I8IXI7_9PLAT</name>
<dbReference type="AlphaFoldDB" id="A0A1I8IXI7"/>
<feature type="compositionally biased region" description="Low complexity" evidence="1">
    <location>
        <begin position="188"/>
        <end position="197"/>
    </location>
</feature>
<organism evidence="2 3">
    <name type="scientific">Macrostomum lignano</name>
    <dbReference type="NCBI Taxonomy" id="282301"/>
    <lineage>
        <taxon>Eukaryota</taxon>
        <taxon>Metazoa</taxon>
        <taxon>Spiralia</taxon>
        <taxon>Lophotrochozoa</taxon>
        <taxon>Platyhelminthes</taxon>
        <taxon>Rhabditophora</taxon>
        <taxon>Macrostomorpha</taxon>
        <taxon>Macrostomida</taxon>
        <taxon>Macrostomidae</taxon>
        <taxon>Macrostomum</taxon>
    </lineage>
</organism>
<sequence>GKSSSHQNLQTRRAVPTRTSAREQFPPEPQPESSSNRKPQLEEQFHRNLSQKEQFPTGTLSQKKPSSSHRNLNQKSSSHWNLNQKSSSHRNLQPEEQFPPETQPEEQFSPANLNPRKSSSHREPQPEEQFPPRNSARRAVPTGKLSQKSSSHWNLSRKILTRTWPASPTTVRGGTVTRRPTWRRLPRRPGLLGGRQPSLPPRTAGLARAAHAEGSGRGGVPGLADGAAVSAAAAPPLEATPLPLLGTRRPGGTRLDVRQHQTATDQARMNSSAAAVEAAVAEEVLLKLRSRAGETEVVVRDLTAAIDGDSVR</sequence>
<feature type="region of interest" description="Disordered" evidence="1">
    <location>
        <begin position="1"/>
        <end position="219"/>
    </location>
</feature>
<evidence type="ECO:0000313" key="3">
    <source>
        <dbReference type="WBParaSite" id="maker-uti_cns_0018792-snap-gene-0.2-mRNA-1"/>
    </source>
</evidence>
<feature type="compositionally biased region" description="Polar residues" evidence="1">
    <location>
        <begin position="47"/>
        <end position="91"/>
    </location>
</feature>
<accession>A0A1I8IXI7</accession>
<proteinExistence type="predicted"/>
<feature type="compositionally biased region" description="Polar residues" evidence="1">
    <location>
        <begin position="144"/>
        <end position="154"/>
    </location>
</feature>
<evidence type="ECO:0000256" key="1">
    <source>
        <dbReference type="SAM" id="MobiDB-lite"/>
    </source>
</evidence>
<dbReference type="Proteomes" id="UP000095280">
    <property type="component" value="Unplaced"/>
</dbReference>
<protein>
    <submittedName>
        <fullName evidence="3">Spermatogenesis associated 32</fullName>
    </submittedName>
</protein>
<dbReference type="WBParaSite" id="maker-uti_cns_0018792-snap-gene-0.2-mRNA-1">
    <property type="protein sequence ID" value="maker-uti_cns_0018792-snap-gene-0.2-mRNA-1"/>
    <property type="gene ID" value="maker-uti_cns_0018792-snap-gene-0.2"/>
</dbReference>
<feature type="compositionally biased region" description="Low complexity" evidence="1">
    <location>
        <begin position="94"/>
        <end position="108"/>
    </location>
</feature>